<gene>
    <name evidence="1" type="ORF">SPSK_04680</name>
</gene>
<dbReference type="VEuPathDB" id="FungiDB:SPSK_04680"/>
<comment type="caution">
    <text evidence="1">The sequence shown here is derived from an EMBL/GenBank/DDBJ whole genome shotgun (WGS) entry which is preliminary data.</text>
</comment>
<proteinExistence type="predicted"/>
<dbReference type="EMBL" id="AXCR01000010">
    <property type="protein sequence ID" value="KJR83028.1"/>
    <property type="molecule type" value="Genomic_DNA"/>
</dbReference>
<reference evidence="1 2" key="1">
    <citation type="journal article" date="2014" name="BMC Genomics">
        <title>Comparative genomics of the major fungal agents of human and animal Sporotrichosis: Sporothrix schenckii and Sporothrix brasiliensis.</title>
        <authorList>
            <person name="Teixeira M.M."/>
            <person name="de Almeida L.G."/>
            <person name="Kubitschek-Barreira P."/>
            <person name="Alves F.L."/>
            <person name="Kioshima E.S."/>
            <person name="Abadio A.K."/>
            <person name="Fernandes L."/>
            <person name="Derengowski L.S."/>
            <person name="Ferreira K.S."/>
            <person name="Souza R.C."/>
            <person name="Ruiz J.C."/>
            <person name="de Andrade N.C."/>
            <person name="Paes H.C."/>
            <person name="Nicola A.M."/>
            <person name="Albuquerque P."/>
            <person name="Gerber A.L."/>
            <person name="Martins V.P."/>
            <person name="Peconick L.D."/>
            <person name="Neto A.V."/>
            <person name="Chaucanez C.B."/>
            <person name="Silva P.A."/>
            <person name="Cunha O.L."/>
            <person name="de Oliveira F.F."/>
            <person name="dos Santos T.C."/>
            <person name="Barros A.L."/>
            <person name="Soares M.A."/>
            <person name="de Oliveira L.M."/>
            <person name="Marini M.M."/>
            <person name="Villalobos-Duno H."/>
            <person name="Cunha M.M."/>
            <person name="de Hoog S."/>
            <person name="da Silveira J.F."/>
            <person name="Henrissat B."/>
            <person name="Nino-Vega G.A."/>
            <person name="Cisalpino P.S."/>
            <person name="Mora-Montes H.M."/>
            <person name="Almeida S.R."/>
            <person name="Stajich J.E."/>
            <person name="Lopes-Bezerra L.M."/>
            <person name="Vasconcelos A.T."/>
            <person name="Felipe M.S."/>
        </authorList>
    </citation>
    <scope>NUCLEOTIDE SEQUENCE [LARGE SCALE GENOMIC DNA]</scope>
    <source>
        <strain evidence="1 2">1099-18</strain>
    </source>
</reference>
<evidence type="ECO:0000313" key="2">
    <source>
        <dbReference type="Proteomes" id="UP000033710"/>
    </source>
</evidence>
<sequence>MTARKREEAKNNMCKARDWDDQDVLYVPYAKRKVEKMVYVLVLKKGSMKRWREKMENILERRRSGRHGRLEKKKLAGARGEAKRKHYKTERAIMDASKTDTTTKRKERLVNRWQLE</sequence>
<dbReference type="RefSeq" id="XP_016585704.1">
    <property type="nucleotide sequence ID" value="XM_016731480.1"/>
</dbReference>
<dbReference type="AlphaFoldDB" id="A0A0F2LZZ3"/>
<evidence type="ECO:0000313" key="1">
    <source>
        <dbReference type="EMBL" id="KJR83028.1"/>
    </source>
</evidence>
<name>A0A0F2LZZ3_SPOSC</name>
<protein>
    <submittedName>
        <fullName evidence="1">Uncharacterized protein</fullName>
    </submittedName>
</protein>
<dbReference type="Proteomes" id="UP000033710">
    <property type="component" value="Unassembled WGS sequence"/>
</dbReference>
<dbReference type="KEGG" id="ssck:SPSK_04680"/>
<organism evidence="1 2">
    <name type="scientific">Sporothrix schenckii 1099-18</name>
    <dbReference type="NCBI Taxonomy" id="1397361"/>
    <lineage>
        <taxon>Eukaryota</taxon>
        <taxon>Fungi</taxon>
        <taxon>Dikarya</taxon>
        <taxon>Ascomycota</taxon>
        <taxon>Pezizomycotina</taxon>
        <taxon>Sordariomycetes</taxon>
        <taxon>Sordariomycetidae</taxon>
        <taxon>Ophiostomatales</taxon>
        <taxon>Ophiostomataceae</taxon>
        <taxon>Sporothrix</taxon>
    </lineage>
</organism>
<accession>A0A0F2LZZ3</accession>
<reference evidence="1 2" key="2">
    <citation type="journal article" date="2015" name="Eukaryot. Cell">
        <title>Asexual propagation of a virulent clone complex in a human and feline outbreak of sporotrichosis.</title>
        <authorList>
            <person name="Teixeira Mde M."/>
            <person name="Rodrigues A.M."/>
            <person name="Tsui C.K."/>
            <person name="de Almeida L.G."/>
            <person name="Van Diepeningen A.D."/>
            <person name="van den Ende B.G."/>
            <person name="Fernandes G.F."/>
            <person name="Kano R."/>
            <person name="Hamelin R.C."/>
            <person name="Lopes-Bezerra L.M."/>
            <person name="Vasconcelos A.T."/>
            <person name="de Hoog S."/>
            <person name="de Camargo Z.P."/>
            <person name="Felipe M.S."/>
        </authorList>
    </citation>
    <scope>NUCLEOTIDE SEQUENCE [LARGE SCALE GENOMIC DNA]</scope>
    <source>
        <strain evidence="1 2">1099-18</strain>
    </source>
</reference>
<dbReference type="GeneID" id="27666757"/>